<evidence type="ECO:0000256" key="3">
    <source>
        <dbReference type="ARBA" id="ARBA00023082"/>
    </source>
</evidence>
<dbReference type="InterPro" id="IPR053866">
    <property type="entry name" value="PhyR_sigma2"/>
</dbReference>
<dbReference type="Pfam" id="PF08281">
    <property type="entry name" value="Sigma70_r4_2"/>
    <property type="match status" value="1"/>
</dbReference>
<dbReference type="SUPFAM" id="SSF88659">
    <property type="entry name" value="Sigma3 and sigma4 domains of RNA polymerase sigma factors"/>
    <property type="match status" value="1"/>
</dbReference>
<dbReference type="PANTHER" id="PTHR43133">
    <property type="entry name" value="RNA POLYMERASE ECF-TYPE SIGMA FACTO"/>
    <property type="match status" value="1"/>
</dbReference>
<sequence>MDIRDELMEHVPRLRRYARALINNRDLADDLVQDTLERALGRTALFQAGTDLRAWLFTIMHNVFANQARKASVRAVHVSVDDDSIAESEFAVASDQTRSLEMRDLDYALQRLPTEQREVVLLVGLEEMSYADVALALDIPIGTVMSRLSRGRERLRALMAGTQPSAKLQVVR</sequence>
<keyword evidence="8" id="KW-1185">Reference proteome</keyword>
<dbReference type="GO" id="GO:0006352">
    <property type="term" value="P:DNA-templated transcription initiation"/>
    <property type="evidence" value="ECO:0007669"/>
    <property type="project" value="InterPro"/>
</dbReference>
<evidence type="ECO:0000259" key="6">
    <source>
        <dbReference type="Pfam" id="PF22029"/>
    </source>
</evidence>
<evidence type="ECO:0000313" key="7">
    <source>
        <dbReference type="EMBL" id="SIO30705.1"/>
    </source>
</evidence>
<dbReference type="AlphaFoldDB" id="A0A1N6IFJ9"/>
<keyword evidence="4" id="KW-0804">Transcription</keyword>
<dbReference type="GO" id="GO:0003677">
    <property type="term" value="F:DNA binding"/>
    <property type="evidence" value="ECO:0007669"/>
    <property type="project" value="InterPro"/>
</dbReference>
<reference evidence="7 8" key="1">
    <citation type="submission" date="2016-11" db="EMBL/GenBank/DDBJ databases">
        <authorList>
            <person name="Jaros S."/>
            <person name="Januszkiewicz K."/>
            <person name="Wedrychowicz H."/>
        </authorList>
    </citation>
    <scope>NUCLEOTIDE SEQUENCE [LARGE SCALE GENOMIC DNA]</scope>
    <source>
        <strain evidence="7 8">GAS95</strain>
    </source>
</reference>
<dbReference type="InterPro" id="IPR039425">
    <property type="entry name" value="RNA_pol_sigma-70-like"/>
</dbReference>
<dbReference type="Gene3D" id="1.10.10.10">
    <property type="entry name" value="Winged helix-like DNA-binding domain superfamily/Winged helix DNA-binding domain"/>
    <property type="match status" value="1"/>
</dbReference>
<gene>
    <name evidence="7" type="ORF">SAMN05444165_2108</name>
</gene>
<name>A0A1N6IFJ9_9BURK</name>
<dbReference type="InterPro" id="IPR036388">
    <property type="entry name" value="WH-like_DNA-bd_sf"/>
</dbReference>
<dbReference type="RefSeq" id="WP_074295595.1">
    <property type="nucleotide sequence ID" value="NZ_FSRU01000001.1"/>
</dbReference>
<evidence type="ECO:0000313" key="8">
    <source>
        <dbReference type="Proteomes" id="UP000185151"/>
    </source>
</evidence>
<feature type="domain" description="PhyR sigma2" evidence="6">
    <location>
        <begin position="8"/>
        <end position="61"/>
    </location>
</feature>
<keyword evidence="2" id="KW-0805">Transcription regulation</keyword>
<evidence type="ECO:0000259" key="5">
    <source>
        <dbReference type="Pfam" id="PF08281"/>
    </source>
</evidence>
<protein>
    <submittedName>
        <fullName evidence="7">RNA polymerase sigma-70 factor, ECF subfamily</fullName>
    </submittedName>
</protein>
<dbReference type="OrthoDB" id="9797134at2"/>
<dbReference type="Proteomes" id="UP000185151">
    <property type="component" value="Unassembled WGS sequence"/>
</dbReference>
<dbReference type="Gene3D" id="1.10.1740.10">
    <property type="match status" value="1"/>
</dbReference>
<dbReference type="SUPFAM" id="SSF88946">
    <property type="entry name" value="Sigma2 domain of RNA polymerase sigma factors"/>
    <property type="match status" value="1"/>
</dbReference>
<dbReference type="InterPro" id="IPR013249">
    <property type="entry name" value="RNA_pol_sigma70_r4_t2"/>
</dbReference>
<accession>A0A1N6IFJ9</accession>
<keyword evidence="3" id="KW-0731">Sigma factor</keyword>
<organism evidence="7 8">
    <name type="scientific">Paraburkholderia phenazinium</name>
    <dbReference type="NCBI Taxonomy" id="60549"/>
    <lineage>
        <taxon>Bacteria</taxon>
        <taxon>Pseudomonadati</taxon>
        <taxon>Pseudomonadota</taxon>
        <taxon>Betaproteobacteria</taxon>
        <taxon>Burkholderiales</taxon>
        <taxon>Burkholderiaceae</taxon>
        <taxon>Paraburkholderia</taxon>
    </lineage>
</organism>
<dbReference type="InterPro" id="IPR013324">
    <property type="entry name" value="RNA_pol_sigma_r3/r4-like"/>
</dbReference>
<dbReference type="GO" id="GO:0016987">
    <property type="term" value="F:sigma factor activity"/>
    <property type="evidence" value="ECO:0007669"/>
    <property type="project" value="UniProtKB-KW"/>
</dbReference>
<dbReference type="Pfam" id="PF22029">
    <property type="entry name" value="PhyR_sigma2"/>
    <property type="match status" value="1"/>
</dbReference>
<comment type="similarity">
    <text evidence="1">Belongs to the sigma-70 factor family. ECF subfamily.</text>
</comment>
<evidence type="ECO:0000256" key="1">
    <source>
        <dbReference type="ARBA" id="ARBA00010641"/>
    </source>
</evidence>
<feature type="domain" description="RNA polymerase sigma factor 70 region 4 type 2" evidence="5">
    <location>
        <begin position="103"/>
        <end position="155"/>
    </location>
</feature>
<dbReference type="EMBL" id="FSRU01000001">
    <property type="protein sequence ID" value="SIO30705.1"/>
    <property type="molecule type" value="Genomic_DNA"/>
</dbReference>
<dbReference type="CDD" id="cd06171">
    <property type="entry name" value="Sigma70_r4"/>
    <property type="match status" value="1"/>
</dbReference>
<dbReference type="NCBIfam" id="TIGR02937">
    <property type="entry name" value="sigma70-ECF"/>
    <property type="match status" value="1"/>
</dbReference>
<evidence type="ECO:0000256" key="2">
    <source>
        <dbReference type="ARBA" id="ARBA00023015"/>
    </source>
</evidence>
<dbReference type="InterPro" id="IPR013325">
    <property type="entry name" value="RNA_pol_sigma_r2"/>
</dbReference>
<evidence type="ECO:0000256" key="4">
    <source>
        <dbReference type="ARBA" id="ARBA00023163"/>
    </source>
</evidence>
<proteinExistence type="inferred from homology"/>
<dbReference type="PANTHER" id="PTHR43133:SF25">
    <property type="entry name" value="RNA POLYMERASE SIGMA FACTOR RFAY-RELATED"/>
    <property type="match status" value="1"/>
</dbReference>
<dbReference type="InterPro" id="IPR014284">
    <property type="entry name" value="RNA_pol_sigma-70_dom"/>
</dbReference>